<organism evidence="1 2">
    <name type="scientific">Ajellomyces capsulatus</name>
    <name type="common">Darling's disease fungus</name>
    <name type="synonym">Histoplasma capsulatum</name>
    <dbReference type="NCBI Taxonomy" id="5037"/>
    <lineage>
        <taxon>Eukaryota</taxon>
        <taxon>Fungi</taxon>
        <taxon>Dikarya</taxon>
        <taxon>Ascomycota</taxon>
        <taxon>Pezizomycotina</taxon>
        <taxon>Eurotiomycetes</taxon>
        <taxon>Eurotiomycetidae</taxon>
        <taxon>Onygenales</taxon>
        <taxon>Ajellomycetaceae</taxon>
        <taxon>Histoplasma</taxon>
    </lineage>
</organism>
<protein>
    <submittedName>
        <fullName evidence="1">Uncharacterized protein</fullName>
    </submittedName>
</protein>
<gene>
    <name evidence="1" type="ORF">I7I52_07558</name>
</gene>
<dbReference type="AlphaFoldDB" id="A0A8H7YFG8"/>
<evidence type="ECO:0000313" key="1">
    <source>
        <dbReference type="EMBL" id="KAG5290512.1"/>
    </source>
</evidence>
<evidence type="ECO:0000313" key="2">
    <source>
        <dbReference type="Proteomes" id="UP000670092"/>
    </source>
</evidence>
<accession>A0A8H7YFG8</accession>
<dbReference type="Proteomes" id="UP000670092">
    <property type="component" value="Unassembled WGS sequence"/>
</dbReference>
<dbReference type="VEuPathDB" id="FungiDB:I7I52_07558"/>
<proteinExistence type="predicted"/>
<dbReference type="EMBL" id="JAEVHI010000005">
    <property type="protein sequence ID" value="KAG5290512.1"/>
    <property type="molecule type" value="Genomic_DNA"/>
</dbReference>
<comment type="caution">
    <text evidence="1">The sequence shown here is derived from an EMBL/GenBank/DDBJ whole genome shotgun (WGS) entry which is preliminary data.</text>
</comment>
<reference evidence="1 2" key="1">
    <citation type="submission" date="2021-01" db="EMBL/GenBank/DDBJ databases">
        <title>Chromosome-level genome assembly of a human fungal pathogen reveals clustering of transcriptionally co-regulated genes.</title>
        <authorList>
            <person name="Voorhies M."/>
            <person name="Cohen S."/>
            <person name="Shea T.P."/>
            <person name="Petrus S."/>
            <person name="Munoz J.F."/>
            <person name="Poplawski S."/>
            <person name="Goldman W.E."/>
            <person name="Michael T."/>
            <person name="Cuomo C.A."/>
            <person name="Sil A."/>
            <person name="Beyhan S."/>
        </authorList>
    </citation>
    <scope>NUCLEOTIDE SEQUENCE [LARGE SCALE GENOMIC DNA]</scope>
    <source>
        <strain evidence="1 2">G184AR</strain>
    </source>
</reference>
<dbReference type="OrthoDB" id="10625422at2759"/>
<name>A0A8H7YFG8_AJECA</name>
<sequence>MTTSTTQLLTYFSASSVTSFSDWLRFCAGVANAGGQPRPSSSRCSPSPSRFVSRGLGFSYMYVQYMYNIRGQMRNILITPPLSTDTVASLILLTLRIPFPCMFIFYPHPICMPFAICRLVAGSLACHHPKAPRFPEKSAPAHKEIPPLPRA</sequence>